<evidence type="ECO:0000259" key="3">
    <source>
        <dbReference type="Pfam" id="PF04650"/>
    </source>
</evidence>
<gene>
    <name evidence="4" type="ORF">BUY48_00740</name>
</gene>
<feature type="compositionally biased region" description="Low complexity" evidence="2">
    <location>
        <begin position="181"/>
        <end position="198"/>
    </location>
</feature>
<protein>
    <recommendedName>
        <fullName evidence="3">YSIRK Gram-positive signal peptide domain-containing protein</fullName>
    </recommendedName>
</protein>
<accession>A0A2T4L4T6</accession>
<evidence type="ECO:0000256" key="1">
    <source>
        <dbReference type="ARBA" id="ARBA00022729"/>
    </source>
</evidence>
<evidence type="ECO:0000256" key="2">
    <source>
        <dbReference type="SAM" id="MobiDB-lite"/>
    </source>
</evidence>
<comment type="caution">
    <text evidence="4">The sequence shown here is derived from an EMBL/GenBank/DDBJ whole genome shotgun (WGS) entry which is preliminary data.</text>
</comment>
<evidence type="ECO:0000313" key="5">
    <source>
        <dbReference type="Proteomes" id="UP000243350"/>
    </source>
</evidence>
<reference evidence="4 5" key="1">
    <citation type="journal article" date="2016" name="Front. Microbiol.">
        <title>Comprehensive Phylogenetic Analysis of Bovine Non-aureus Staphylococci Species Based on Whole-Genome Sequencing.</title>
        <authorList>
            <person name="Naushad S."/>
            <person name="Barkema H.W."/>
            <person name="Luby C."/>
            <person name="Condas L.A."/>
            <person name="Nobrega D.B."/>
            <person name="Carson D.A."/>
            <person name="De Buck J."/>
        </authorList>
    </citation>
    <scope>NUCLEOTIDE SEQUENCE [LARGE SCALE GENOMIC DNA]</scope>
    <source>
        <strain evidence="4 5">SNUC 4143</strain>
    </source>
</reference>
<dbReference type="Proteomes" id="UP000243350">
    <property type="component" value="Unassembled WGS sequence"/>
</dbReference>
<keyword evidence="1" id="KW-0732">Signal</keyword>
<feature type="compositionally biased region" description="Polar residues" evidence="2">
    <location>
        <begin position="208"/>
        <end position="226"/>
    </location>
</feature>
<name>A0A2T4L4T6_9STAP</name>
<proteinExistence type="predicted"/>
<dbReference type="AlphaFoldDB" id="A0A2T4L4T6"/>
<feature type="region of interest" description="Disordered" evidence="2">
    <location>
        <begin position="77"/>
        <end position="251"/>
    </location>
</feature>
<feature type="compositionally biased region" description="Polar residues" evidence="2">
    <location>
        <begin position="77"/>
        <end position="90"/>
    </location>
</feature>
<organism evidence="4 5">
    <name type="scientific">Staphylococcus devriesei</name>
    <dbReference type="NCBI Taxonomy" id="586733"/>
    <lineage>
        <taxon>Bacteria</taxon>
        <taxon>Bacillati</taxon>
        <taxon>Bacillota</taxon>
        <taxon>Bacilli</taxon>
        <taxon>Bacillales</taxon>
        <taxon>Staphylococcaceae</taxon>
        <taxon>Staphylococcus</taxon>
    </lineage>
</organism>
<dbReference type="Pfam" id="PF04650">
    <property type="entry name" value="YSIRK_signal"/>
    <property type="match status" value="1"/>
</dbReference>
<dbReference type="EMBL" id="PYZH01000002">
    <property type="protein sequence ID" value="PTF16804.1"/>
    <property type="molecule type" value="Genomic_DNA"/>
</dbReference>
<dbReference type="NCBIfam" id="TIGR01168">
    <property type="entry name" value="YSIRK_signal"/>
    <property type="match status" value="1"/>
</dbReference>
<sequence length="404" mass="45112">MKNSIVLNLKRCYSIGSYTTRIYNKDVNYLEPKSKQKVGSFLNRYNYYSIRKFTIGTASILLGSTLIFGLSNEAQAQSEDGTHTSEQQVIEKSPPNVPSTEAITNETIKDNENVQGDLKPTTNTSKEKATTEPTVDSTSTTTTPLNQDSIQTPTETKTTRSNDNQDANTEDKNELTTQYKTTIQNSSDNNSQDKQSTNKNEANEERNTSNNSEQDLNESRAISTRSITREASNDTTTPSTREISEDSVDEIEVPQEFIDRYNNATDKSQLVHELLADSYDNEDVEEILQRVSIDYNSTSAKEAFKEIMYAGLQYAKEKSSMFSTYAVRSVGEGVNINNTEINSLEDLKRVIGIDPNSGLTINGDGITSSTQKPAHYTVHVQPNRRANRMNFTVTWKVDRSAGEA</sequence>
<feature type="compositionally biased region" description="Low complexity" evidence="2">
    <location>
        <begin position="131"/>
        <end position="144"/>
    </location>
</feature>
<evidence type="ECO:0000313" key="4">
    <source>
        <dbReference type="EMBL" id="PTF16804.1"/>
    </source>
</evidence>
<dbReference type="InterPro" id="IPR005877">
    <property type="entry name" value="YSIRK_signal_dom"/>
</dbReference>
<feature type="domain" description="YSIRK Gram-positive signal peptide" evidence="3">
    <location>
        <begin position="46"/>
        <end position="68"/>
    </location>
</feature>
<feature type="compositionally biased region" description="Polar residues" evidence="2">
    <location>
        <begin position="145"/>
        <end position="167"/>
    </location>
</feature>